<feature type="region of interest" description="Disordered" evidence="1">
    <location>
        <begin position="1"/>
        <end position="90"/>
    </location>
</feature>
<keyword evidence="4" id="KW-1185">Reference proteome</keyword>
<keyword evidence="2" id="KW-0812">Transmembrane</keyword>
<feature type="region of interest" description="Disordered" evidence="1">
    <location>
        <begin position="145"/>
        <end position="223"/>
    </location>
</feature>
<accession>A0ABR3EZ91</accession>
<feature type="compositionally biased region" description="Polar residues" evidence="1">
    <location>
        <begin position="207"/>
        <end position="219"/>
    </location>
</feature>
<dbReference type="EMBL" id="JBAHYK010001381">
    <property type="protein sequence ID" value="KAL0568256.1"/>
    <property type="molecule type" value="Genomic_DNA"/>
</dbReference>
<feature type="compositionally biased region" description="Low complexity" evidence="1">
    <location>
        <begin position="163"/>
        <end position="173"/>
    </location>
</feature>
<protein>
    <submittedName>
        <fullName evidence="3">Guanosine-diphosphatase</fullName>
        <ecNumber evidence="3">3.6.1.42</ecNumber>
    </submittedName>
</protein>
<dbReference type="Gene3D" id="3.30.420.40">
    <property type="match status" value="1"/>
</dbReference>
<keyword evidence="3" id="KW-0378">Hydrolase</keyword>
<sequence>MGVEEAGRVTRGKPLTTHPLSIRQAKRMRNKLNPSPLASASHSCSETLSTATPESPLRKRASTRMPKTDSNEASYPPNPLYNNHDETQTQGMFCPRSSKYERLEGRHGSSANRFRKKKMFTWKRLAIGAGVLIVLVWLFGPSDTKERLSWSSGVTPEKEGVEAPTTHPTTTAPISDDIELHPPPPSQNQNQPTGPPAHPASFETDSDPSSTTRCTSPHSPGTPVVQRALMIDAGSIGSRIYVYKFNNCASRLSFEYEVFKIIKAAKSLDELTDEA</sequence>
<dbReference type="EC" id="3.6.1.42" evidence="3"/>
<evidence type="ECO:0000313" key="4">
    <source>
        <dbReference type="Proteomes" id="UP001465976"/>
    </source>
</evidence>
<keyword evidence="2" id="KW-1133">Transmembrane helix</keyword>
<organism evidence="3 4">
    <name type="scientific">Marasmius crinis-equi</name>
    <dbReference type="NCBI Taxonomy" id="585013"/>
    <lineage>
        <taxon>Eukaryota</taxon>
        <taxon>Fungi</taxon>
        <taxon>Dikarya</taxon>
        <taxon>Basidiomycota</taxon>
        <taxon>Agaricomycotina</taxon>
        <taxon>Agaricomycetes</taxon>
        <taxon>Agaricomycetidae</taxon>
        <taxon>Agaricales</taxon>
        <taxon>Marasmiineae</taxon>
        <taxon>Marasmiaceae</taxon>
        <taxon>Marasmius</taxon>
    </lineage>
</organism>
<proteinExistence type="predicted"/>
<gene>
    <name evidence="3" type="primary">GDA1_3</name>
    <name evidence="3" type="ORF">V5O48_013736</name>
</gene>
<dbReference type="GO" id="GO:0004382">
    <property type="term" value="F:GDP phosphatase activity"/>
    <property type="evidence" value="ECO:0007669"/>
    <property type="project" value="UniProtKB-EC"/>
</dbReference>
<keyword evidence="2" id="KW-0472">Membrane</keyword>
<evidence type="ECO:0000256" key="2">
    <source>
        <dbReference type="SAM" id="Phobius"/>
    </source>
</evidence>
<name>A0ABR3EZ91_9AGAR</name>
<feature type="transmembrane region" description="Helical" evidence="2">
    <location>
        <begin position="122"/>
        <end position="140"/>
    </location>
</feature>
<feature type="non-terminal residue" evidence="3">
    <location>
        <position position="275"/>
    </location>
</feature>
<dbReference type="Proteomes" id="UP001465976">
    <property type="component" value="Unassembled WGS sequence"/>
</dbReference>
<comment type="caution">
    <text evidence="3">The sequence shown here is derived from an EMBL/GenBank/DDBJ whole genome shotgun (WGS) entry which is preliminary data.</text>
</comment>
<reference evidence="3 4" key="1">
    <citation type="submission" date="2024-02" db="EMBL/GenBank/DDBJ databases">
        <title>A draft genome for the cacao thread blight pathogen Marasmius crinis-equi.</title>
        <authorList>
            <person name="Cohen S.P."/>
            <person name="Baruah I.K."/>
            <person name="Amoako-Attah I."/>
            <person name="Bukari Y."/>
            <person name="Meinhardt L.W."/>
            <person name="Bailey B.A."/>
        </authorList>
    </citation>
    <scope>NUCLEOTIDE SEQUENCE [LARGE SCALE GENOMIC DNA]</scope>
    <source>
        <strain evidence="3 4">GH-76</strain>
    </source>
</reference>
<evidence type="ECO:0000313" key="3">
    <source>
        <dbReference type="EMBL" id="KAL0568256.1"/>
    </source>
</evidence>
<evidence type="ECO:0000256" key="1">
    <source>
        <dbReference type="SAM" id="MobiDB-lite"/>
    </source>
</evidence>
<feature type="compositionally biased region" description="Polar residues" evidence="1">
    <location>
        <begin position="32"/>
        <end position="53"/>
    </location>
</feature>